<dbReference type="EMBL" id="CAWYQH010000102">
    <property type="protein sequence ID" value="CAK8686538.1"/>
    <property type="molecule type" value="Genomic_DNA"/>
</dbReference>
<feature type="repeat" description="WD" evidence="3">
    <location>
        <begin position="546"/>
        <end position="580"/>
    </location>
</feature>
<dbReference type="SUPFAM" id="SSF50998">
    <property type="entry name" value="Quinoprotein alcohol dehydrogenase-like"/>
    <property type="match status" value="1"/>
</dbReference>
<sequence length="1118" mass="124461">MTMKQTIDFPLNSDKAVSPLNSAKISEHLIASGDDKGCLVVWNLEKAQHHRYYPDNLHQAICAISFSPHHQHLVAVAYRAGAISVVDINNRASIFRKFRGHGNEIHSVVWSFFPNENIFTAMNEEEQNGGEAPAIENALEDDKLIEGILVSGSKDKTIRLWSLSKGKCLKVIKLPVKPMKGRKASEDGSRLYVALHWPQDSRSKFLSSSYNGDILLWDMSKDEKDQYELMTSQYLNQGHQRVVFNINAGLDPRNNIITTSMDRHIKLWSLNEPQSPPLCSLPTLGGYVYAVTISPTDPSIVALGVGDGNIRVWKTKNPRNPFDITVLWQGVKEKVMSLAWHPSKEGRLAFGTEDGKVGLYDVLTLRAPVISESYHMKPVYAMSWGPQSYSEGSEVSNGDKLFLYTSGGEGVILMHHPTLKKDGIDIATIISATNQQSNHNPGKRSEVRWRNDGQVVAIGNDNGSFDIYQAPHLLHLVTVRVHNKIINCLAWCPVPSGHEYHCWIASGSNNSNICVTDLKNFIAPKQDTESADASQTSAITEPYRMLADHTGRITGLSWNANNPTQIASASYDGTVEVWDVCKGEGICNYRGHDGRVLCVAWSPVVDEGNLSGVIYSGADDYSVHIWRHERQENRLPPKDVQHVGFTQKQTALWKKKHKKKKSVPQSVLKSPDPVTSAEPTTPTVTPDLDELLERKKLELLAEIDVSETTASLPLTNQGGVAASSPAVTEPGTSHASTARSDLNPNAQPWKSPDRKSPDSSVKEVLIQLSEGREASQESKDGDKSSFPQRKRVNNLLPLSSALDNQKKEDLQRSCIDIVKFKRNQLNPDDEEFQNIGFYGDRMTAYRMLAREDRHLARMKNNDGSYILKTWRGDIVGAIENAIEQDDLTDQLVALAPMAGYDVWQHACTSFADQLIKQGRHLHASQYLVATNKIHEAITLLMDNKYYREAVSLARARLQENDQLVLKIVKTWAYRLKNGSSFEMAAKCFSSIGEYAAAASCLSERASSRRSAFNKDDLTSLFAASALAKLGEAADAQEYAKSAIASVLKRSGMWKEAQLASSGFDLTAYRLILATHETIVRLIDVTSPKQDLRLDELFSDLSWSDWWKTIDITGFYEES</sequence>
<dbReference type="InterPro" id="IPR001680">
    <property type="entry name" value="WD40_rpt"/>
</dbReference>
<evidence type="ECO:0000256" key="3">
    <source>
        <dbReference type="PROSITE-ProRule" id="PRU00221"/>
    </source>
</evidence>
<keyword evidence="8" id="KW-1185">Reference proteome</keyword>
<dbReference type="InterPro" id="IPR020472">
    <property type="entry name" value="WD40_PAC1"/>
</dbReference>
<dbReference type="PROSITE" id="PS50082">
    <property type="entry name" value="WD_REPEATS_2"/>
    <property type="match status" value="4"/>
</dbReference>
<dbReference type="SMART" id="SM00320">
    <property type="entry name" value="WD40"/>
    <property type="match status" value="11"/>
</dbReference>
<dbReference type="InterPro" id="IPR015943">
    <property type="entry name" value="WD40/YVTN_repeat-like_dom_sf"/>
</dbReference>
<name>A0ABP0G6P0_CLALP</name>
<dbReference type="Pfam" id="PF23775">
    <property type="entry name" value="Beta-prop_RIG_2nd"/>
    <property type="match status" value="1"/>
</dbReference>
<evidence type="ECO:0000259" key="5">
    <source>
        <dbReference type="Pfam" id="PF23774"/>
    </source>
</evidence>
<dbReference type="Proteomes" id="UP001642483">
    <property type="component" value="Unassembled WGS sequence"/>
</dbReference>
<dbReference type="PANTHER" id="PTHR46362:SF1">
    <property type="entry name" value="GEM-ASSOCIATED PROTEIN 5"/>
    <property type="match status" value="1"/>
</dbReference>
<feature type="compositionally biased region" description="Polar residues" evidence="4">
    <location>
        <begin position="730"/>
        <end position="748"/>
    </location>
</feature>
<evidence type="ECO:0000256" key="4">
    <source>
        <dbReference type="SAM" id="MobiDB-lite"/>
    </source>
</evidence>
<dbReference type="PROSITE" id="PS00678">
    <property type="entry name" value="WD_REPEATS_1"/>
    <property type="match status" value="1"/>
</dbReference>
<feature type="repeat" description="WD" evidence="3">
    <location>
        <begin position="236"/>
        <end position="271"/>
    </location>
</feature>
<dbReference type="InterPro" id="IPR019775">
    <property type="entry name" value="WD40_repeat_CS"/>
</dbReference>
<gene>
    <name evidence="7" type="ORF">CVLEPA_LOCUS18459</name>
</gene>
<dbReference type="InterPro" id="IPR056421">
    <property type="entry name" value="TPR_GEMI5"/>
</dbReference>
<dbReference type="PRINTS" id="PR00320">
    <property type="entry name" value="GPROTEINBRPT"/>
</dbReference>
<dbReference type="PROSITE" id="PS50294">
    <property type="entry name" value="WD_REPEATS_REGION"/>
    <property type="match status" value="1"/>
</dbReference>
<organism evidence="7 8">
    <name type="scientific">Clavelina lepadiformis</name>
    <name type="common">Light-bulb sea squirt</name>
    <name type="synonym">Ascidia lepadiformis</name>
    <dbReference type="NCBI Taxonomy" id="159417"/>
    <lineage>
        <taxon>Eukaryota</taxon>
        <taxon>Metazoa</taxon>
        <taxon>Chordata</taxon>
        <taxon>Tunicata</taxon>
        <taxon>Ascidiacea</taxon>
        <taxon>Aplousobranchia</taxon>
        <taxon>Clavelinidae</taxon>
        <taxon>Clavelina</taxon>
    </lineage>
</organism>
<feature type="domain" description="Gem-associated protein 5 TPR" evidence="5">
    <location>
        <begin position="836"/>
        <end position="1044"/>
    </location>
</feature>
<protein>
    <recommendedName>
        <fullName evidence="9">Gem-associated protein 5</fullName>
    </recommendedName>
</protein>
<feature type="repeat" description="WD" evidence="3">
    <location>
        <begin position="589"/>
        <end position="626"/>
    </location>
</feature>
<evidence type="ECO:0000313" key="8">
    <source>
        <dbReference type="Proteomes" id="UP001642483"/>
    </source>
</evidence>
<evidence type="ECO:0000256" key="2">
    <source>
        <dbReference type="ARBA" id="ARBA00022737"/>
    </source>
</evidence>
<keyword evidence="2" id="KW-0677">Repeat</keyword>
<evidence type="ECO:0000259" key="6">
    <source>
        <dbReference type="Pfam" id="PF23775"/>
    </source>
</evidence>
<dbReference type="InterPro" id="IPR036322">
    <property type="entry name" value="WD40_repeat_dom_sf"/>
</dbReference>
<feature type="repeat" description="WD" evidence="3">
    <location>
        <begin position="149"/>
        <end position="171"/>
    </location>
</feature>
<feature type="domain" description="Gem-associated protein 5 second beta-propeller" evidence="6">
    <location>
        <begin position="295"/>
        <end position="606"/>
    </location>
</feature>
<feature type="region of interest" description="Disordered" evidence="4">
    <location>
        <begin position="714"/>
        <end position="792"/>
    </location>
</feature>
<evidence type="ECO:0000256" key="1">
    <source>
        <dbReference type="ARBA" id="ARBA00022574"/>
    </source>
</evidence>
<reference evidence="7 8" key="1">
    <citation type="submission" date="2024-02" db="EMBL/GenBank/DDBJ databases">
        <authorList>
            <person name="Daric V."/>
            <person name="Darras S."/>
        </authorList>
    </citation>
    <scope>NUCLEOTIDE SEQUENCE [LARGE SCALE GENOMIC DNA]</scope>
</reference>
<dbReference type="SUPFAM" id="SSF50978">
    <property type="entry name" value="WD40 repeat-like"/>
    <property type="match status" value="1"/>
</dbReference>
<dbReference type="Pfam" id="PF23774">
    <property type="entry name" value="TPR_GEMI5"/>
    <property type="match status" value="1"/>
</dbReference>
<dbReference type="Pfam" id="PF00400">
    <property type="entry name" value="WD40"/>
    <property type="match status" value="1"/>
</dbReference>
<dbReference type="InterPro" id="IPR056424">
    <property type="entry name" value="Beta-prop_GEMI5_2nd"/>
</dbReference>
<evidence type="ECO:0000313" key="7">
    <source>
        <dbReference type="EMBL" id="CAK8686538.1"/>
    </source>
</evidence>
<keyword evidence="1 3" id="KW-0853">WD repeat</keyword>
<evidence type="ECO:0008006" key="9">
    <source>
        <dbReference type="Google" id="ProtNLM"/>
    </source>
</evidence>
<dbReference type="Gene3D" id="2.130.10.10">
    <property type="entry name" value="YVTN repeat-like/Quinoprotein amine dehydrogenase"/>
    <property type="match status" value="2"/>
</dbReference>
<dbReference type="InterPro" id="IPR011047">
    <property type="entry name" value="Quinoprotein_ADH-like_sf"/>
</dbReference>
<dbReference type="PANTHER" id="PTHR46362">
    <property type="entry name" value="GEM-ASSOCIATED PROTEIN 5"/>
    <property type="match status" value="1"/>
</dbReference>
<feature type="compositionally biased region" description="Basic and acidic residues" evidence="4">
    <location>
        <begin position="751"/>
        <end position="761"/>
    </location>
</feature>
<feature type="compositionally biased region" description="Basic and acidic residues" evidence="4">
    <location>
        <begin position="770"/>
        <end position="783"/>
    </location>
</feature>
<proteinExistence type="predicted"/>
<comment type="caution">
    <text evidence="7">The sequence shown here is derived from an EMBL/GenBank/DDBJ whole genome shotgun (WGS) entry which is preliminary data.</text>
</comment>
<feature type="region of interest" description="Disordered" evidence="4">
    <location>
        <begin position="651"/>
        <end position="689"/>
    </location>
</feature>
<feature type="compositionally biased region" description="Basic residues" evidence="4">
    <location>
        <begin position="653"/>
        <end position="662"/>
    </location>
</feature>
<dbReference type="InterPro" id="IPR052640">
    <property type="entry name" value="Gemin-5"/>
</dbReference>
<accession>A0ABP0G6P0</accession>